<dbReference type="EMBL" id="MCRM02000013">
    <property type="protein sequence ID" value="PNV74497.1"/>
    <property type="molecule type" value="Genomic_DNA"/>
</dbReference>
<accession>A0ABX4YGV1</accession>
<gene>
    <name evidence="1" type="ORF">BES34_013215</name>
</gene>
<evidence type="ECO:0000313" key="1">
    <source>
        <dbReference type="EMBL" id="PNV74497.1"/>
    </source>
</evidence>
<reference evidence="1" key="1">
    <citation type="submission" date="2018-01" db="EMBL/GenBank/DDBJ databases">
        <title>Genomic characterization of Leptospira inadai serogroup Lyme isolated from captured rat in Brazil and comparative analysis with human reference strain.</title>
        <authorList>
            <person name="Moreno L.Z."/>
            <person name="Loureiro A.P."/>
            <person name="Miraglia F."/>
            <person name="Kremer F.S."/>
            <person name="Eslabao M.R."/>
            <person name="Dellagostin O.A."/>
            <person name="Lilenbaum W."/>
            <person name="Moreno A.M."/>
        </authorList>
    </citation>
    <scope>NUCLEOTIDE SEQUENCE [LARGE SCALE GENOMIC DNA]</scope>
    <source>
        <strain evidence="1">M34/99</strain>
    </source>
</reference>
<dbReference type="PROSITE" id="PS51257">
    <property type="entry name" value="PROKAR_LIPOPROTEIN"/>
    <property type="match status" value="1"/>
</dbReference>
<evidence type="ECO:0008006" key="3">
    <source>
        <dbReference type="Google" id="ProtNLM"/>
    </source>
</evidence>
<evidence type="ECO:0000313" key="2">
    <source>
        <dbReference type="Proteomes" id="UP000094669"/>
    </source>
</evidence>
<proteinExistence type="predicted"/>
<organism evidence="1 2">
    <name type="scientific">Leptospira inadai serovar Lyme</name>
    <dbReference type="NCBI Taxonomy" id="293084"/>
    <lineage>
        <taxon>Bacteria</taxon>
        <taxon>Pseudomonadati</taxon>
        <taxon>Spirochaetota</taxon>
        <taxon>Spirochaetia</taxon>
        <taxon>Leptospirales</taxon>
        <taxon>Leptospiraceae</taxon>
        <taxon>Leptospira</taxon>
    </lineage>
</organism>
<dbReference type="NCBIfam" id="NF047624">
    <property type="entry name" value="LIC_13076_fam"/>
    <property type="match status" value="1"/>
</dbReference>
<protein>
    <recommendedName>
        <fullName evidence="3">Lipoprotein</fullName>
    </recommendedName>
</protein>
<comment type="caution">
    <text evidence="1">The sequence shown here is derived from an EMBL/GenBank/DDBJ whole genome shotgun (WGS) entry which is preliminary data.</text>
</comment>
<name>A0ABX4YGV1_9LEPT</name>
<sequence>MRIGSTWIIFLTTLIWLTSCTLERRMSSNPEKRIVLAAETSSRCKVHSTKSRWAFLGGLVPAWQSPIFFGLIPALNSPIPEPPLGQTIRVTESARWHDYTVTVLLGWLTSLTKRTIIVEFCEENLYANHWNDREESIDQKIHRMAMTGKVTIQPRNGETFLAKVIGFDSETIFLEISVPDPSGAVIDKAHFKDGSIMEGRAVTQNDLEIVMELKGSSRQSYSKSKLKKLELRVPVTVLEKKALPKADILKIMFEEIE</sequence>
<dbReference type="Proteomes" id="UP000094669">
    <property type="component" value="Unassembled WGS sequence"/>
</dbReference>
<keyword evidence="2" id="KW-1185">Reference proteome</keyword>